<keyword evidence="4 6" id="KW-0460">Magnesium</keyword>
<comment type="similarity">
    <text evidence="2 6">Belongs to the terpene synthase family.</text>
</comment>
<protein>
    <recommendedName>
        <fullName evidence="6">Terpene synthase</fullName>
        <ecNumber evidence="6">4.2.3.-</ecNumber>
    </recommendedName>
</protein>
<name>A0A165DEV3_9APHY</name>
<dbReference type="Pfam" id="PF19086">
    <property type="entry name" value="Terpene_syn_C_2"/>
    <property type="match status" value="1"/>
</dbReference>
<dbReference type="GO" id="GO:0046872">
    <property type="term" value="F:metal ion binding"/>
    <property type="evidence" value="ECO:0007669"/>
    <property type="project" value="UniProtKB-KW"/>
</dbReference>
<sequence>MPHVEQTIAFLDIMKLVPFPIRLSPYTRYTSADSDAFITASANFTEKQRTIVSTDFLNFVFNLDDWTDEFDATEMEGLQEAVMNTMRYPENFHSDTVTARITRSMLKTNGPNCKECSIDGMESFLRALAQQATDRDLSVIPDLDAYIALRRETSGCKSAFTLIEYAANIDLPNEVFEDPVFQDMMAAANDNISWSNDLFSYNREQSRKDPHNLVAIMMYTHEMGKQAAIEHVGDMCNKAVERFLTIRAKLPSWGPEIDAQVKTYIQGLQDWMRGRAEWSFMTERYFGKDAPVIRKGLQVQLMPVVGTN</sequence>
<dbReference type="SFLD" id="SFLDG01020">
    <property type="entry name" value="Terpene_Cyclase_Like_2"/>
    <property type="match status" value="1"/>
</dbReference>
<evidence type="ECO:0000313" key="8">
    <source>
        <dbReference type="Proteomes" id="UP000076871"/>
    </source>
</evidence>
<keyword evidence="5 6" id="KW-0456">Lyase</keyword>
<dbReference type="Gene3D" id="1.10.600.10">
    <property type="entry name" value="Farnesyl Diphosphate Synthase"/>
    <property type="match status" value="1"/>
</dbReference>
<proteinExistence type="inferred from homology"/>
<dbReference type="EMBL" id="KV427634">
    <property type="protein sequence ID" value="KZT04734.1"/>
    <property type="molecule type" value="Genomic_DNA"/>
</dbReference>
<evidence type="ECO:0000256" key="1">
    <source>
        <dbReference type="ARBA" id="ARBA00001946"/>
    </source>
</evidence>
<dbReference type="RefSeq" id="XP_040762474.1">
    <property type="nucleotide sequence ID" value="XM_040912798.1"/>
</dbReference>
<reference evidence="7 8" key="1">
    <citation type="journal article" date="2016" name="Mol. Biol. Evol.">
        <title>Comparative Genomics of Early-Diverging Mushroom-Forming Fungi Provides Insights into the Origins of Lignocellulose Decay Capabilities.</title>
        <authorList>
            <person name="Nagy L.G."/>
            <person name="Riley R."/>
            <person name="Tritt A."/>
            <person name="Adam C."/>
            <person name="Daum C."/>
            <person name="Floudas D."/>
            <person name="Sun H."/>
            <person name="Yadav J.S."/>
            <person name="Pangilinan J."/>
            <person name="Larsson K.H."/>
            <person name="Matsuura K."/>
            <person name="Barry K."/>
            <person name="Labutti K."/>
            <person name="Kuo R."/>
            <person name="Ohm R.A."/>
            <person name="Bhattacharya S.S."/>
            <person name="Shirouzu T."/>
            <person name="Yoshinaga Y."/>
            <person name="Martin F.M."/>
            <person name="Grigoriev I.V."/>
            <person name="Hibbett D.S."/>
        </authorList>
    </citation>
    <scope>NUCLEOTIDE SEQUENCE [LARGE SCALE GENOMIC DNA]</scope>
    <source>
        <strain evidence="7 8">93-53</strain>
    </source>
</reference>
<dbReference type="EC" id="4.2.3.-" evidence="6"/>
<dbReference type="PANTHER" id="PTHR35201:SF4">
    <property type="entry name" value="BETA-PINACENE SYNTHASE-RELATED"/>
    <property type="match status" value="1"/>
</dbReference>
<evidence type="ECO:0000313" key="7">
    <source>
        <dbReference type="EMBL" id="KZT04734.1"/>
    </source>
</evidence>
<evidence type="ECO:0000256" key="2">
    <source>
        <dbReference type="ARBA" id="ARBA00006333"/>
    </source>
</evidence>
<dbReference type="InterPro" id="IPR008949">
    <property type="entry name" value="Isoprenoid_synthase_dom_sf"/>
</dbReference>
<comment type="cofactor">
    <cofactor evidence="1 6">
        <name>Mg(2+)</name>
        <dbReference type="ChEBI" id="CHEBI:18420"/>
    </cofactor>
</comment>
<dbReference type="GO" id="GO:0010333">
    <property type="term" value="F:terpene synthase activity"/>
    <property type="evidence" value="ECO:0007669"/>
    <property type="project" value="InterPro"/>
</dbReference>
<keyword evidence="8" id="KW-1185">Reference proteome</keyword>
<gene>
    <name evidence="7" type="ORF">LAESUDRAFT_760769</name>
</gene>
<dbReference type="PANTHER" id="PTHR35201">
    <property type="entry name" value="TERPENE SYNTHASE"/>
    <property type="match status" value="1"/>
</dbReference>
<organism evidence="7 8">
    <name type="scientific">Laetiporus sulphureus 93-53</name>
    <dbReference type="NCBI Taxonomy" id="1314785"/>
    <lineage>
        <taxon>Eukaryota</taxon>
        <taxon>Fungi</taxon>
        <taxon>Dikarya</taxon>
        <taxon>Basidiomycota</taxon>
        <taxon>Agaricomycotina</taxon>
        <taxon>Agaricomycetes</taxon>
        <taxon>Polyporales</taxon>
        <taxon>Laetiporus</taxon>
    </lineage>
</organism>
<keyword evidence="3 6" id="KW-0479">Metal-binding</keyword>
<dbReference type="STRING" id="1314785.A0A165DEV3"/>
<dbReference type="SFLD" id="SFLDS00005">
    <property type="entry name" value="Isoprenoid_Synthase_Type_I"/>
    <property type="match status" value="1"/>
</dbReference>
<evidence type="ECO:0000256" key="4">
    <source>
        <dbReference type="ARBA" id="ARBA00022842"/>
    </source>
</evidence>
<dbReference type="Proteomes" id="UP000076871">
    <property type="component" value="Unassembled WGS sequence"/>
</dbReference>
<dbReference type="AlphaFoldDB" id="A0A165DEV3"/>
<dbReference type="GO" id="GO:0008299">
    <property type="term" value="P:isoprenoid biosynthetic process"/>
    <property type="evidence" value="ECO:0007669"/>
    <property type="project" value="UniProtKB-ARBA"/>
</dbReference>
<evidence type="ECO:0000256" key="3">
    <source>
        <dbReference type="ARBA" id="ARBA00022723"/>
    </source>
</evidence>
<evidence type="ECO:0000256" key="5">
    <source>
        <dbReference type="ARBA" id="ARBA00023239"/>
    </source>
</evidence>
<dbReference type="GeneID" id="63829826"/>
<dbReference type="SUPFAM" id="SSF48576">
    <property type="entry name" value="Terpenoid synthases"/>
    <property type="match status" value="1"/>
</dbReference>
<dbReference type="InParanoid" id="A0A165DEV3"/>
<accession>A0A165DEV3</accession>
<dbReference type="InterPro" id="IPR034686">
    <property type="entry name" value="Terpene_cyclase-like_2"/>
</dbReference>
<evidence type="ECO:0000256" key="6">
    <source>
        <dbReference type="RuleBase" id="RU366034"/>
    </source>
</evidence>
<dbReference type="OrthoDB" id="2861623at2759"/>